<dbReference type="InterPro" id="IPR039309">
    <property type="entry name" value="BT1"/>
</dbReference>
<dbReference type="OrthoDB" id="68145at2759"/>
<dbReference type="STRING" id="1202772.A0A1V9YHC3"/>
<feature type="transmembrane region" description="Helical" evidence="7">
    <location>
        <begin position="345"/>
        <end position="369"/>
    </location>
</feature>
<dbReference type="Pfam" id="PF03092">
    <property type="entry name" value="BT1"/>
    <property type="match status" value="1"/>
</dbReference>
<dbReference type="GO" id="GO:0016020">
    <property type="term" value="C:membrane"/>
    <property type="evidence" value="ECO:0007669"/>
    <property type="project" value="UniProtKB-SubCell"/>
</dbReference>
<evidence type="ECO:0000313" key="9">
    <source>
        <dbReference type="Proteomes" id="UP000243579"/>
    </source>
</evidence>
<feature type="transmembrane region" description="Helical" evidence="7">
    <location>
        <begin position="452"/>
        <end position="470"/>
    </location>
</feature>
<evidence type="ECO:0000256" key="2">
    <source>
        <dbReference type="ARBA" id="ARBA00007015"/>
    </source>
</evidence>
<keyword evidence="4 7" id="KW-0812">Transmembrane</keyword>
<feature type="transmembrane region" description="Helical" evidence="7">
    <location>
        <begin position="174"/>
        <end position="195"/>
    </location>
</feature>
<keyword evidence="6 7" id="KW-0472">Membrane</keyword>
<feature type="transmembrane region" description="Helical" evidence="7">
    <location>
        <begin position="111"/>
        <end position="130"/>
    </location>
</feature>
<feature type="transmembrane region" description="Helical" evidence="7">
    <location>
        <begin position="84"/>
        <end position="104"/>
    </location>
</feature>
<keyword evidence="3" id="KW-0813">Transport</keyword>
<keyword evidence="9" id="KW-1185">Reference proteome</keyword>
<gene>
    <name evidence="8" type="ORF">ACHHYP_12370</name>
</gene>
<evidence type="ECO:0000256" key="1">
    <source>
        <dbReference type="ARBA" id="ARBA00004141"/>
    </source>
</evidence>
<dbReference type="AlphaFoldDB" id="A0A1V9YHC3"/>
<organism evidence="8 9">
    <name type="scientific">Achlya hypogyna</name>
    <name type="common">Oomycete</name>
    <name type="synonym">Protoachlya hypogyna</name>
    <dbReference type="NCBI Taxonomy" id="1202772"/>
    <lineage>
        <taxon>Eukaryota</taxon>
        <taxon>Sar</taxon>
        <taxon>Stramenopiles</taxon>
        <taxon>Oomycota</taxon>
        <taxon>Saprolegniomycetes</taxon>
        <taxon>Saprolegniales</taxon>
        <taxon>Achlyaceae</taxon>
        <taxon>Achlya</taxon>
    </lineage>
</organism>
<feature type="transmembrane region" description="Helical" evidence="7">
    <location>
        <begin position="316"/>
        <end position="333"/>
    </location>
</feature>
<name>A0A1V9YHC3_ACHHY</name>
<reference evidence="8 9" key="1">
    <citation type="journal article" date="2014" name="Genome Biol. Evol.">
        <title>The secreted proteins of Achlya hypogyna and Thraustotheca clavata identify the ancestral oomycete secretome and reveal gene acquisitions by horizontal gene transfer.</title>
        <authorList>
            <person name="Misner I."/>
            <person name="Blouin N."/>
            <person name="Leonard G."/>
            <person name="Richards T.A."/>
            <person name="Lane C.E."/>
        </authorList>
    </citation>
    <scope>NUCLEOTIDE SEQUENCE [LARGE SCALE GENOMIC DNA]</scope>
    <source>
        <strain evidence="8 9">ATCC 48635</strain>
    </source>
</reference>
<dbReference type="PANTHER" id="PTHR31585:SF5">
    <property type="entry name" value="RNA-BINDING S4 DOMAIN-CONTAINING PROTEIN"/>
    <property type="match status" value="1"/>
</dbReference>
<dbReference type="InterPro" id="IPR036259">
    <property type="entry name" value="MFS_trans_sf"/>
</dbReference>
<comment type="similarity">
    <text evidence="2">Belongs to the major facilitator superfamily. Folate-biopterin transporter (TC 2.A.71) family.</text>
</comment>
<keyword evidence="5 7" id="KW-1133">Transmembrane helix</keyword>
<evidence type="ECO:0000313" key="8">
    <source>
        <dbReference type="EMBL" id="OQR85067.1"/>
    </source>
</evidence>
<sequence length="530" mass="58209">MAEYPSMGEYDDYPRKSSECNLEGAIRPGGALNLASAEAVGVLGQYVAVGTIYEFLPALGYPVFTQYLNFNGYEVASYATLVNISWSLKVFMGILTDCFPLFGLKRKPYMLVGWTLCISSMCFMACRPFPAPFFSRELASALSPQKINAVRGGDYGNLTEAQVASLNPGAKDSALYYILLSAVASLGYVLADVAADAMAIQYAQREPIAVRGRLQATVYGTRFAASLAPHLLTAFCLNTAEFGGDFNWSISINVLRTGNSPVWRHYVSGLWKLLQLRVMWQICAYRFLSNLCYYFDATVSNLIPEVWAHVEPLTSSWFGVLNTLLTSGCLFALGKWGVNLNWRSAIALSTVAVVAIDSSILFCTTWNVIRDPYFFVGGMTPDTFPSAVRFLISAYCAVEIADMGNEGVVQALVTTIVNLADPFATVLYKYIDSFFDTNQRALARDSTSVRWQVMYVLLIAFGMQLASLWLKKRGGSHVCAAYVITTGYVLTLLFSISTNIMSLYPSTSCLRIAGGDGQPIYDSNHTRICG</sequence>
<comment type="subcellular location">
    <subcellularLocation>
        <location evidence="1">Membrane</location>
        <topology evidence="1">Multi-pass membrane protein</topology>
    </subcellularLocation>
</comment>
<dbReference type="SUPFAM" id="SSF103473">
    <property type="entry name" value="MFS general substrate transporter"/>
    <property type="match status" value="1"/>
</dbReference>
<evidence type="ECO:0000256" key="7">
    <source>
        <dbReference type="SAM" id="Phobius"/>
    </source>
</evidence>
<protein>
    <submittedName>
        <fullName evidence="8">Transmembrane protein</fullName>
    </submittedName>
</protein>
<accession>A0A1V9YHC3</accession>
<proteinExistence type="inferred from homology"/>
<evidence type="ECO:0000256" key="4">
    <source>
        <dbReference type="ARBA" id="ARBA00022692"/>
    </source>
</evidence>
<dbReference type="EMBL" id="JNBR01001826">
    <property type="protein sequence ID" value="OQR85067.1"/>
    <property type="molecule type" value="Genomic_DNA"/>
</dbReference>
<feature type="transmembrane region" description="Helical" evidence="7">
    <location>
        <begin position="482"/>
        <end position="504"/>
    </location>
</feature>
<dbReference type="Proteomes" id="UP000243579">
    <property type="component" value="Unassembled WGS sequence"/>
</dbReference>
<evidence type="ECO:0000256" key="6">
    <source>
        <dbReference type="ARBA" id="ARBA00023136"/>
    </source>
</evidence>
<dbReference type="PANTHER" id="PTHR31585">
    <property type="entry name" value="FOLATE-BIOPTERIN TRANSPORTER 1, CHLOROPLASTIC"/>
    <property type="match status" value="1"/>
</dbReference>
<evidence type="ECO:0000256" key="3">
    <source>
        <dbReference type="ARBA" id="ARBA00022448"/>
    </source>
</evidence>
<evidence type="ECO:0000256" key="5">
    <source>
        <dbReference type="ARBA" id="ARBA00022989"/>
    </source>
</evidence>
<comment type="caution">
    <text evidence="8">The sequence shown here is derived from an EMBL/GenBank/DDBJ whole genome shotgun (WGS) entry which is preliminary data.</text>
</comment>